<dbReference type="InterPro" id="IPR014146">
    <property type="entry name" value="LigD_ligase_dom"/>
</dbReference>
<dbReference type="PANTHER" id="PTHR42705:SF2">
    <property type="entry name" value="BIFUNCTIONAL NON-HOMOLOGOUS END JOINING PROTEIN LIGD"/>
    <property type="match status" value="1"/>
</dbReference>
<dbReference type="EC" id="6.5.1.1" evidence="2"/>
<dbReference type="GO" id="GO:0003887">
    <property type="term" value="F:DNA-directed DNA polymerase activity"/>
    <property type="evidence" value="ECO:0007669"/>
    <property type="project" value="UniProtKB-KW"/>
</dbReference>
<keyword evidence="17" id="KW-0464">Manganese</keyword>
<evidence type="ECO:0000256" key="21">
    <source>
        <dbReference type="SAM" id="MobiDB-lite"/>
    </source>
</evidence>
<dbReference type="Gene3D" id="3.90.920.10">
    <property type="entry name" value="DNA primase, PRIM domain"/>
    <property type="match status" value="1"/>
</dbReference>
<evidence type="ECO:0000256" key="8">
    <source>
        <dbReference type="ARBA" id="ARBA00022741"/>
    </source>
</evidence>
<comment type="catalytic activity">
    <reaction evidence="20">
        <text>ATP + (deoxyribonucleotide)n-3'-hydroxyl + 5'-phospho-(deoxyribonucleotide)m = (deoxyribonucleotide)n+m + AMP + diphosphate.</text>
        <dbReference type="EC" id="6.5.1.1"/>
    </reaction>
</comment>
<evidence type="ECO:0000256" key="12">
    <source>
        <dbReference type="ARBA" id="ARBA00022840"/>
    </source>
</evidence>
<dbReference type="Pfam" id="PF04679">
    <property type="entry name" value="DNA_ligase_A_C"/>
    <property type="match status" value="1"/>
</dbReference>
<dbReference type="Pfam" id="PF13298">
    <property type="entry name" value="LigD_N"/>
    <property type="match status" value="1"/>
</dbReference>
<dbReference type="InterPro" id="IPR014145">
    <property type="entry name" value="LigD_pol_dom"/>
</dbReference>
<keyword evidence="18" id="KW-0511">Multifunctional enzyme</keyword>
<dbReference type="NCBIfam" id="TIGR02779">
    <property type="entry name" value="NHEJ_ligase_lig"/>
    <property type="match status" value="1"/>
</dbReference>
<dbReference type="InterPro" id="IPR012309">
    <property type="entry name" value="DNA_ligase_ATP-dep_C"/>
</dbReference>
<evidence type="ECO:0000256" key="16">
    <source>
        <dbReference type="ARBA" id="ARBA00023204"/>
    </source>
</evidence>
<dbReference type="Proteomes" id="UP000244193">
    <property type="component" value="Chromosome"/>
</dbReference>
<keyword evidence="5" id="KW-0548">Nucleotidyltransferase</keyword>
<keyword evidence="24" id="KW-1185">Reference proteome</keyword>
<evidence type="ECO:0000256" key="10">
    <source>
        <dbReference type="ARBA" id="ARBA00022801"/>
    </source>
</evidence>
<dbReference type="Gene3D" id="3.30.470.30">
    <property type="entry name" value="DNA ligase/mRNA capping enzyme"/>
    <property type="match status" value="1"/>
</dbReference>
<dbReference type="CDD" id="cd07906">
    <property type="entry name" value="Adenylation_DNA_ligase_LigD_LigC"/>
    <property type="match status" value="1"/>
</dbReference>
<organism evidence="23 24">
    <name type="scientific">Flavobacterium magnum</name>
    <dbReference type="NCBI Taxonomy" id="2162713"/>
    <lineage>
        <taxon>Bacteria</taxon>
        <taxon>Pseudomonadati</taxon>
        <taxon>Bacteroidota</taxon>
        <taxon>Flavobacteriia</taxon>
        <taxon>Flavobacteriales</taxon>
        <taxon>Flavobacteriaceae</taxon>
        <taxon>Flavobacterium</taxon>
    </lineage>
</organism>
<dbReference type="InterPro" id="IPR014143">
    <property type="entry name" value="NHEJ_ligase_prk"/>
</dbReference>
<protein>
    <recommendedName>
        <fullName evidence="2">DNA ligase (ATP)</fullName>
        <ecNumber evidence="2">6.5.1.1</ecNumber>
    </recommendedName>
    <alternativeName>
        <fullName evidence="19">NHEJ DNA polymerase</fullName>
    </alternativeName>
</protein>
<keyword evidence="14" id="KW-0238">DNA-binding</keyword>
<dbReference type="RefSeq" id="WP_108369378.1">
    <property type="nucleotide sequence ID" value="NZ_CP028811.1"/>
</dbReference>
<accession>A0A2S0RCH1</accession>
<evidence type="ECO:0000256" key="15">
    <source>
        <dbReference type="ARBA" id="ARBA00023172"/>
    </source>
</evidence>
<dbReference type="Gene3D" id="3.30.1490.70">
    <property type="match status" value="1"/>
</dbReference>
<dbReference type="Gene3D" id="2.40.50.140">
    <property type="entry name" value="Nucleic acid-binding proteins"/>
    <property type="match status" value="1"/>
</dbReference>
<keyword evidence="15" id="KW-0233">DNA recombination</keyword>
<proteinExistence type="predicted"/>
<evidence type="ECO:0000256" key="5">
    <source>
        <dbReference type="ARBA" id="ARBA00022695"/>
    </source>
</evidence>
<dbReference type="GO" id="GO:0004527">
    <property type="term" value="F:exonuclease activity"/>
    <property type="evidence" value="ECO:0007669"/>
    <property type="project" value="UniProtKB-KW"/>
</dbReference>
<dbReference type="EMBL" id="CP028811">
    <property type="protein sequence ID" value="AWA28791.1"/>
    <property type="molecule type" value="Genomic_DNA"/>
</dbReference>
<evidence type="ECO:0000313" key="23">
    <source>
        <dbReference type="EMBL" id="AWA28791.1"/>
    </source>
</evidence>
<dbReference type="InterPro" id="IPR014144">
    <property type="entry name" value="LigD_PE_domain"/>
</dbReference>
<dbReference type="CDD" id="cd04865">
    <property type="entry name" value="LigD_Pol_like_2"/>
    <property type="match status" value="1"/>
</dbReference>
<evidence type="ECO:0000256" key="9">
    <source>
        <dbReference type="ARBA" id="ARBA00022763"/>
    </source>
</evidence>
<dbReference type="GO" id="GO:0006310">
    <property type="term" value="P:DNA recombination"/>
    <property type="evidence" value="ECO:0007669"/>
    <property type="project" value="UniProtKB-KW"/>
</dbReference>
<keyword evidence="4" id="KW-0808">Transferase</keyword>
<dbReference type="InterPro" id="IPR052171">
    <property type="entry name" value="NHEJ_LigD"/>
</dbReference>
<keyword evidence="3 23" id="KW-0436">Ligase</keyword>
<keyword evidence="10" id="KW-0378">Hydrolase</keyword>
<gene>
    <name evidence="23" type="primary">ligD</name>
    <name evidence="23" type="ORF">HYN48_01075</name>
</gene>
<keyword evidence="9" id="KW-0227">DNA damage</keyword>
<dbReference type="PANTHER" id="PTHR42705">
    <property type="entry name" value="BIFUNCTIONAL NON-HOMOLOGOUS END JOINING PROTEIN LIGD"/>
    <property type="match status" value="1"/>
</dbReference>
<evidence type="ECO:0000256" key="1">
    <source>
        <dbReference type="ARBA" id="ARBA00001936"/>
    </source>
</evidence>
<dbReference type="KEGG" id="fmg:HYN48_01075"/>
<dbReference type="NCBIfam" id="TIGR02777">
    <property type="entry name" value="LigD_PE_dom"/>
    <property type="match status" value="1"/>
</dbReference>
<dbReference type="SUPFAM" id="SSF56091">
    <property type="entry name" value="DNA ligase/mRNA capping enzyme, catalytic domain"/>
    <property type="match status" value="1"/>
</dbReference>
<evidence type="ECO:0000256" key="6">
    <source>
        <dbReference type="ARBA" id="ARBA00022722"/>
    </source>
</evidence>
<evidence type="ECO:0000256" key="4">
    <source>
        <dbReference type="ARBA" id="ARBA00022679"/>
    </source>
</evidence>
<dbReference type="GO" id="GO:0003910">
    <property type="term" value="F:DNA ligase (ATP) activity"/>
    <property type="evidence" value="ECO:0007669"/>
    <property type="project" value="UniProtKB-EC"/>
</dbReference>
<evidence type="ECO:0000256" key="17">
    <source>
        <dbReference type="ARBA" id="ARBA00023211"/>
    </source>
</evidence>
<dbReference type="PROSITE" id="PS50160">
    <property type="entry name" value="DNA_LIGASE_A3"/>
    <property type="match status" value="1"/>
</dbReference>
<feature type="region of interest" description="Disordered" evidence="21">
    <location>
        <begin position="1"/>
        <end position="22"/>
    </location>
</feature>
<keyword evidence="7" id="KW-0479">Metal-binding</keyword>
<keyword evidence="12" id="KW-0067">ATP-binding</keyword>
<dbReference type="PROSITE" id="PS00333">
    <property type="entry name" value="DNA_LIGASE_A2"/>
    <property type="match status" value="1"/>
</dbReference>
<evidence type="ECO:0000256" key="14">
    <source>
        <dbReference type="ARBA" id="ARBA00023125"/>
    </source>
</evidence>
<dbReference type="InterPro" id="IPR016059">
    <property type="entry name" value="DNA_ligase_ATP-dep_CS"/>
</dbReference>
<dbReference type="GO" id="GO:0006281">
    <property type="term" value="P:DNA repair"/>
    <property type="evidence" value="ECO:0007669"/>
    <property type="project" value="UniProtKB-KW"/>
</dbReference>
<dbReference type="NCBIfam" id="TIGR02776">
    <property type="entry name" value="NHEJ_ligase_prk"/>
    <property type="match status" value="1"/>
</dbReference>
<comment type="cofactor">
    <cofactor evidence="1">
        <name>Mn(2+)</name>
        <dbReference type="ChEBI" id="CHEBI:29035"/>
    </cofactor>
</comment>
<dbReference type="InterPro" id="IPR012340">
    <property type="entry name" value="NA-bd_OB-fold"/>
</dbReference>
<dbReference type="GO" id="GO:0005524">
    <property type="term" value="F:ATP binding"/>
    <property type="evidence" value="ECO:0007669"/>
    <property type="project" value="UniProtKB-KW"/>
</dbReference>
<sequence length="859" mass="97334">MALEKYNQKRDFTKTKEPKGIKKDSDGALRFVVQKHAASHLHYDFRLEIDGVLVSWAVPKGPSSDHEVKRLAMHVEDHPMDYIDFEGTIPEGEYGGGTVMVWDIGTYHAEGNDDISKDNLTMKKQLKQKSVKVVLNGSKLKGSYHLFSIGADGKQWLLMKGNDRFADGKPFNELSILTKRDFDAIAKGHHVWERTQKSATKKIVPVKKSERKEEEKMDHSAQADGAFSADDLAEAVKIKSFPDEWRPQLATLTDAAFDNEDWIFEHKYDGYRALVQIHNKKATLVSRNGLKFNSKYPEIARTLDGTPQDMILDGEIVVEDTKGKSNFQWLQQYGDYPEKGTLKFYAFDVLYFQGYDLRNLGLLLRKKILKAILPKAKNIIYSEHTTTLGTKAFEKAANEGGEGIIAKKSDSTYQTDKRSRDWLKVKTNKQQEMVIGGFTDPQGGRKGIGALLCGYYDGNDLVYAGKVGSGFTEPILEDLRRKLDRISRKSAPFSTVPKEKNAHWVSPKLIAQLKFSEFTDTGNMRHPVFLGLRADKDPKEIKMEQPLVVTEKATQKGSPVTAKSSAASGKSRVEFSNLDKIFWPKEKITKGDVIDYYRSVSEYILPYLKDRPQSLRRTPDGIKSEGFFQKDVAGKVPKWVKTRKIKSDSAEESVEWLICNDEETLLFMANWGCIELNPWSSRVGSLNNPDYIIFDLDPKGAPMKSIIRTAHKVKETLDLLKVPAYIKTSGGNGLHVFIPVLPKYTYEQTRQFSHLVSQMVHRDLPEITSLERLPAKRQGKVYLDFLQNGRGKTMASIYSLRPREGAGVSTPLDWEEVNDALDLKAFNIKTIPERLQQKGDLWAHFFDDAIDLKSILNKI</sequence>
<keyword evidence="8" id="KW-0547">Nucleotide-binding</keyword>
<dbReference type="AlphaFoldDB" id="A0A2S0RCH1"/>
<dbReference type="InterPro" id="IPR012310">
    <property type="entry name" value="DNA_ligase_ATP-dep_cent"/>
</dbReference>
<dbReference type="Pfam" id="PF01068">
    <property type="entry name" value="DNA_ligase_A_M"/>
    <property type="match status" value="1"/>
</dbReference>
<evidence type="ECO:0000256" key="13">
    <source>
        <dbReference type="ARBA" id="ARBA00022932"/>
    </source>
</evidence>
<dbReference type="GO" id="GO:0003677">
    <property type="term" value="F:DNA binding"/>
    <property type="evidence" value="ECO:0007669"/>
    <property type="project" value="UniProtKB-KW"/>
</dbReference>
<evidence type="ECO:0000256" key="2">
    <source>
        <dbReference type="ARBA" id="ARBA00012727"/>
    </source>
</evidence>
<evidence type="ECO:0000256" key="11">
    <source>
        <dbReference type="ARBA" id="ARBA00022839"/>
    </source>
</evidence>
<dbReference type="Pfam" id="PF21686">
    <property type="entry name" value="LigD_Prim-Pol"/>
    <property type="match status" value="1"/>
</dbReference>
<dbReference type="GO" id="GO:0046872">
    <property type="term" value="F:metal ion binding"/>
    <property type="evidence" value="ECO:0007669"/>
    <property type="project" value="UniProtKB-KW"/>
</dbReference>
<keyword evidence="11" id="KW-0269">Exonuclease</keyword>
<evidence type="ECO:0000256" key="7">
    <source>
        <dbReference type="ARBA" id="ARBA00022723"/>
    </source>
</evidence>
<evidence type="ECO:0000256" key="18">
    <source>
        <dbReference type="ARBA" id="ARBA00023268"/>
    </source>
</evidence>
<evidence type="ECO:0000313" key="24">
    <source>
        <dbReference type="Proteomes" id="UP000244193"/>
    </source>
</evidence>
<name>A0A2S0RCH1_9FLAO</name>
<keyword evidence="13" id="KW-0239">DNA-directed DNA polymerase</keyword>
<reference evidence="23 24" key="1">
    <citation type="submission" date="2018-04" db="EMBL/GenBank/DDBJ databases">
        <title>Genome sequencing of Flavobacterium sp. HYN0048.</title>
        <authorList>
            <person name="Yi H."/>
            <person name="Baek C."/>
        </authorList>
    </citation>
    <scope>NUCLEOTIDE SEQUENCE [LARGE SCALE GENOMIC DNA]</scope>
    <source>
        <strain evidence="23 24">HYN0048</strain>
    </source>
</reference>
<evidence type="ECO:0000256" key="19">
    <source>
        <dbReference type="ARBA" id="ARBA00029943"/>
    </source>
</evidence>
<keyword evidence="16" id="KW-0234">DNA repair</keyword>
<dbReference type="SUPFAM" id="SSF50249">
    <property type="entry name" value="Nucleic acid-binding proteins"/>
    <property type="match status" value="1"/>
</dbReference>
<keyword evidence="6" id="KW-0540">Nuclease</keyword>
<evidence type="ECO:0000259" key="22">
    <source>
        <dbReference type="PROSITE" id="PS50160"/>
    </source>
</evidence>
<evidence type="ECO:0000256" key="20">
    <source>
        <dbReference type="ARBA" id="ARBA00034003"/>
    </source>
</evidence>
<dbReference type="NCBIfam" id="TIGR02778">
    <property type="entry name" value="ligD_pol"/>
    <property type="match status" value="1"/>
</dbReference>
<dbReference type="CDD" id="cd07971">
    <property type="entry name" value="OBF_DNA_ligase_LigD"/>
    <property type="match status" value="1"/>
</dbReference>
<feature type="domain" description="ATP-dependent DNA ligase family profile" evidence="22">
    <location>
        <begin position="344"/>
        <end position="470"/>
    </location>
</feature>
<dbReference type="OrthoDB" id="9802472at2"/>
<evidence type="ECO:0000256" key="3">
    <source>
        <dbReference type="ARBA" id="ARBA00022598"/>
    </source>
</evidence>